<dbReference type="AlphaFoldDB" id="A0AAN8WKJ2"/>
<keyword evidence="6" id="KW-0832">Ubl conjugation</keyword>
<evidence type="ECO:0000256" key="7">
    <source>
        <dbReference type="ARBA" id="ARBA00022990"/>
    </source>
</evidence>
<dbReference type="PANTHER" id="PTHR16523">
    <property type="entry name" value="PEST PROTEOLYTIC SIGNAL-CONTAINING NUCLEAR PROTEIN"/>
    <property type="match status" value="1"/>
</dbReference>
<dbReference type="PANTHER" id="PTHR16523:SF6">
    <property type="entry name" value="PEST PROTEOLYTIC SIGNAL-CONTAINING NUCLEAR PROTEIN"/>
    <property type="match status" value="1"/>
</dbReference>
<comment type="caution">
    <text evidence="11">The sequence shown here is derived from an EMBL/GenBank/DDBJ whole genome shotgun (WGS) entry which is preliminary data.</text>
</comment>
<comment type="subunit">
    <text evidence="3">Interacts with UHRF2/NIRF.</text>
</comment>
<keyword evidence="8" id="KW-0539">Nucleus</keyword>
<dbReference type="GO" id="GO:0043161">
    <property type="term" value="P:proteasome-mediated ubiquitin-dependent protein catabolic process"/>
    <property type="evidence" value="ECO:0007669"/>
    <property type="project" value="TreeGrafter"/>
</dbReference>
<dbReference type="EMBL" id="JAXCGZ010022724">
    <property type="protein sequence ID" value="KAK7026014.1"/>
    <property type="molecule type" value="Genomic_DNA"/>
</dbReference>
<feature type="region of interest" description="Disordered" evidence="10">
    <location>
        <begin position="69"/>
        <end position="136"/>
    </location>
</feature>
<evidence type="ECO:0000256" key="9">
    <source>
        <dbReference type="ARBA" id="ARBA00023306"/>
    </source>
</evidence>
<keyword evidence="7" id="KW-0007">Acetylation</keyword>
<feature type="compositionally biased region" description="Acidic residues" evidence="10">
    <location>
        <begin position="89"/>
        <end position="98"/>
    </location>
</feature>
<comment type="subcellular location">
    <subcellularLocation>
        <location evidence="2">Nucleus</location>
    </subcellularLocation>
</comment>
<keyword evidence="12" id="KW-1185">Reference proteome</keyword>
<proteinExistence type="predicted"/>
<evidence type="ECO:0000256" key="10">
    <source>
        <dbReference type="SAM" id="MobiDB-lite"/>
    </source>
</evidence>
<gene>
    <name evidence="11" type="ORF">SK128_016786</name>
</gene>
<evidence type="ECO:0000256" key="6">
    <source>
        <dbReference type="ARBA" id="ARBA00022843"/>
    </source>
</evidence>
<keyword evidence="9" id="KW-0131">Cell cycle</keyword>
<dbReference type="Proteomes" id="UP001381693">
    <property type="component" value="Unassembled WGS sequence"/>
</dbReference>
<sequence>MSRQEETSVVVERSSATKRPVAADEDEEEEPKKKLSFGLNKKVDIGMNLSAKKPLSGISIKLGQSQKSANNTGMSVMKPKSGAAAAAFGEEDDEDDHEEMPPEAKMRMKNIGRDTPTSAGPNSFGKTRMGFCDSKKMYERQLREALDEKGDSN</sequence>
<comment type="function">
    <text evidence="1">May be involved in cell cycle regulation.</text>
</comment>
<accession>A0AAN8WKJ2</accession>
<feature type="region of interest" description="Disordered" evidence="10">
    <location>
        <begin position="1"/>
        <end position="35"/>
    </location>
</feature>
<feature type="compositionally biased region" description="Polar residues" evidence="10">
    <location>
        <begin position="115"/>
        <end position="125"/>
    </location>
</feature>
<organism evidence="11 12">
    <name type="scientific">Halocaridina rubra</name>
    <name type="common">Hawaiian red shrimp</name>
    <dbReference type="NCBI Taxonomy" id="373956"/>
    <lineage>
        <taxon>Eukaryota</taxon>
        <taxon>Metazoa</taxon>
        <taxon>Ecdysozoa</taxon>
        <taxon>Arthropoda</taxon>
        <taxon>Crustacea</taxon>
        <taxon>Multicrustacea</taxon>
        <taxon>Malacostraca</taxon>
        <taxon>Eumalacostraca</taxon>
        <taxon>Eucarida</taxon>
        <taxon>Decapoda</taxon>
        <taxon>Pleocyemata</taxon>
        <taxon>Caridea</taxon>
        <taxon>Atyoidea</taxon>
        <taxon>Atyidae</taxon>
        <taxon>Halocaridina</taxon>
    </lineage>
</organism>
<evidence type="ECO:0000256" key="1">
    <source>
        <dbReference type="ARBA" id="ARBA00002646"/>
    </source>
</evidence>
<evidence type="ECO:0000256" key="4">
    <source>
        <dbReference type="ARBA" id="ARBA00022059"/>
    </source>
</evidence>
<dbReference type="GO" id="GO:0005634">
    <property type="term" value="C:nucleus"/>
    <property type="evidence" value="ECO:0007669"/>
    <property type="project" value="UniProtKB-SubCell"/>
</dbReference>
<evidence type="ECO:0000256" key="3">
    <source>
        <dbReference type="ARBA" id="ARBA00011097"/>
    </source>
</evidence>
<evidence type="ECO:0000256" key="8">
    <source>
        <dbReference type="ARBA" id="ARBA00023242"/>
    </source>
</evidence>
<reference evidence="11 12" key="1">
    <citation type="submission" date="2023-11" db="EMBL/GenBank/DDBJ databases">
        <title>Halocaridina rubra genome assembly.</title>
        <authorList>
            <person name="Smith C."/>
        </authorList>
    </citation>
    <scope>NUCLEOTIDE SEQUENCE [LARGE SCALE GENOMIC DNA]</scope>
    <source>
        <strain evidence="11">EP-1</strain>
        <tissue evidence="11">Whole</tissue>
    </source>
</reference>
<dbReference type="Pfam" id="PF15473">
    <property type="entry name" value="PCNP"/>
    <property type="match status" value="1"/>
</dbReference>
<evidence type="ECO:0000256" key="2">
    <source>
        <dbReference type="ARBA" id="ARBA00004123"/>
    </source>
</evidence>
<name>A0AAN8WKJ2_HALRR</name>
<evidence type="ECO:0000313" key="11">
    <source>
        <dbReference type="EMBL" id="KAK7026014.1"/>
    </source>
</evidence>
<dbReference type="InterPro" id="IPR029169">
    <property type="entry name" value="PCNP"/>
</dbReference>
<dbReference type="GO" id="GO:0016567">
    <property type="term" value="P:protein ubiquitination"/>
    <property type="evidence" value="ECO:0007669"/>
    <property type="project" value="InterPro"/>
</dbReference>
<evidence type="ECO:0000313" key="12">
    <source>
        <dbReference type="Proteomes" id="UP001381693"/>
    </source>
</evidence>
<keyword evidence="5" id="KW-0597">Phosphoprotein</keyword>
<protein>
    <recommendedName>
        <fullName evidence="4">PEST proteolytic signal-containing nuclear protein</fullName>
    </recommendedName>
</protein>
<evidence type="ECO:0000256" key="5">
    <source>
        <dbReference type="ARBA" id="ARBA00022553"/>
    </source>
</evidence>